<proteinExistence type="predicted"/>
<dbReference type="EMBL" id="PYAL01000003">
    <property type="protein sequence ID" value="RXN90488.1"/>
    <property type="molecule type" value="Genomic_DNA"/>
</dbReference>
<dbReference type="AlphaFoldDB" id="A0A4Q1HLV9"/>
<evidence type="ECO:0000313" key="2">
    <source>
        <dbReference type="EMBL" id="RXN90488.1"/>
    </source>
</evidence>
<reference evidence="2 3" key="1">
    <citation type="journal article" date="2017" name="Int. J. Syst. Evol. Microbiol.">
        <title>Achromobacter aloeverae sp. nov., isolated from the root of Aloe vera (L.) Burm.f.</title>
        <authorList>
            <person name="Kuncharoen N."/>
            <person name="Muramatsu Y."/>
            <person name="Shibata C."/>
            <person name="Kamakura Y."/>
            <person name="Nakagawa Y."/>
            <person name="Tanasupawat S."/>
        </authorList>
    </citation>
    <scope>NUCLEOTIDE SEQUENCE [LARGE SCALE GENOMIC DNA]</scope>
    <source>
        <strain evidence="2 3">AVA-1</strain>
    </source>
</reference>
<name>A0A4Q1HLV9_9BURK</name>
<feature type="chain" id="PRO_5020843041" description="Preprotein translocase subunit SecD" evidence="1">
    <location>
        <begin position="27"/>
        <end position="176"/>
    </location>
</feature>
<evidence type="ECO:0000256" key="1">
    <source>
        <dbReference type="SAM" id="SignalP"/>
    </source>
</evidence>
<sequence>MPRATRYSVLAALFAAGMGALPAAQAFQAVPEPLIPESLAGLPPSWTAKPPAGAKSGARNRLLAQLSSAPLVLTVAHAAIREGQPGEQSTLEIRLAPESRQALAQLTSENVGRSVVLRAAGEVLTTVVIRGPIESGNLLVTPGMDEHGMTEAKMRQIAGKLSSGKDKLEISLLPRL</sequence>
<comment type="caution">
    <text evidence="2">The sequence shown here is derived from an EMBL/GenBank/DDBJ whole genome shotgun (WGS) entry which is preliminary data.</text>
</comment>
<protein>
    <recommendedName>
        <fullName evidence="4">Preprotein translocase subunit SecD</fullName>
    </recommendedName>
</protein>
<evidence type="ECO:0000313" key="3">
    <source>
        <dbReference type="Proteomes" id="UP000290849"/>
    </source>
</evidence>
<dbReference type="Proteomes" id="UP000290849">
    <property type="component" value="Unassembled WGS sequence"/>
</dbReference>
<dbReference type="Gene3D" id="3.30.1360.200">
    <property type="match status" value="1"/>
</dbReference>
<organism evidence="2 3">
    <name type="scientific">Achromobacter aloeverae</name>
    <dbReference type="NCBI Taxonomy" id="1750518"/>
    <lineage>
        <taxon>Bacteria</taxon>
        <taxon>Pseudomonadati</taxon>
        <taxon>Pseudomonadota</taxon>
        <taxon>Betaproteobacteria</taxon>
        <taxon>Burkholderiales</taxon>
        <taxon>Alcaligenaceae</taxon>
        <taxon>Achromobacter</taxon>
    </lineage>
</organism>
<evidence type="ECO:0008006" key="4">
    <source>
        <dbReference type="Google" id="ProtNLM"/>
    </source>
</evidence>
<keyword evidence="1" id="KW-0732">Signal</keyword>
<keyword evidence="3" id="KW-1185">Reference proteome</keyword>
<gene>
    <name evidence="2" type="ORF">C7R54_13415</name>
</gene>
<feature type="signal peptide" evidence="1">
    <location>
        <begin position="1"/>
        <end position="26"/>
    </location>
</feature>
<accession>A0A4Q1HLV9</accession>